<keyword evidence="2" id="KW-1185">Reference proteome</keyword>
<sequence length="1212" mass="138799">MDSTTNISDTLCSLRTFVLQPFRALLDCLLLSNLRQGDVDFNSSKDYNNYQNYKYDVFISFRGADTRNNFVDHLYDHLARKGIFTFKDDQRLEKGESLSPQLQQAIQNSRISIVVFSARYAKSTWCLEEMAAIAECREEFKQTVFPVFYDVDPSHVRKQTGVYQNDFVLHKKEFKHDPNKVIRWARAMADLAELVGWDVRNKPEFREIQIIVQEVIKTLGHKFSGFADDLIGIKPRVEAVKSLLQLNSEDDEFRVVGILGMAGIGKTTIASVLYDRISSHFDASCFIENVSKIYRDGDAIAVQKQILRQTVDEINLESYSPSEISGIVRKRMCNRKFLVVLDNVDILEQVEELAINPRLLGTGSRMIITTRNAHILRVYEEQLSLSHDRCVSYEVPLLNNNEACKLFYRKASKGKDLTSECVNLTNEVLKYAQGLPLAVRVVGSFLCTRNVNQWGDAMYRLRNNPDNKVMDVLKVSLEGLHSNDKEIFLHIACFFKGEKEDYVKRILDACGLHPHFGIQNLIERSLITIRNQKIHMHEMLQELGKKIVRQQFLDEPGSWSRLWLYDDFYHVMMTETGTNKVKAIILDQKEHISEYPLLRAEGLSIMRGLKILILYNEKFSGSLNFLSNRLQYLLWYGYPFASLPLNFEPFCLVELNMPCSSIQRLWDGQKYLPLLKRVDLSNSKYLVESPNFSGSPRLERLDLTGCINLSYVHPSIGMLVKLSFLSLEGCSSLVRLVLDGDTVFNLLSLKVLHLSGCTKLKTVLDFTGVSNLEYLDIDQCPSLSMIDHSIGHLTQLKFLSLRDCTNLVSIPESINSLTSLVTLDLCGCLKLENLPLLESLPVFEESIDFISVSSVNVDLSNGELVSPYCLDSLIFLDLSFCNLSILPDAIGELRHLERLNLEGNNFVSLPSSMSSLFSLAYLNLAHCSKLQSLPELRFCATSSSGGRYFKMVSGSYNHRSGLYIFNCPLLEIAEGQNMALSWLVKLIKNPCHFRCGLDIVVPGCTVPRWFYHQFTENSRLRITDYMTEFDDWLGFAFCVAFVENYRPTTSGYSLYLSFASEQTEETFDIPIRLDLNDIDGSDEEHLWLIYISRTHCHFVTTGAQITFKAHPGVLIKQWGLRMVMKHDIDDYSPFDSWTNGVHQQDYLGLDHAHESSSCRPEIQLPYNWYEAEEEMKPKVQLRYNWHVSEEEEYENREANVEQSHLSDMGLIT</sequence>
<name>A0ACB0KUS2_TRIPR</name>
<reference evidence="1" key="1">
    <citation type="submission" date="2023-10" db="EMBL/GenBank/DDBJ databases">
        <authorList>
            <person name="Rodriguez Cubillos JULIANA M."/>
            <person name="De Vega J."/>
        </authorList>
    </citation>
    <scope>NUCLEOTIDE SEQUENCE</scope>
</reference>
<accession>A0ACB0KUS2</accession>
<dbReference type="EMBL" id="CASHSV030000311">
    <property type="protein sequence ID" value="CAJ2660039.1"/>
    <property type="molecule type" value="Genomic_DNA"/>
</dbReference>
<gene>
    <name evidence="1" type="ORF">MILVUS5_LOCUS26073</name>
</gene>
<evidence type="ECO:0000313" key="2">
    <source>
        <dbReference type="Proteomes" id="UP001177021"/>
    </source>
</evidence>
<dbReference type="Proteomes" id="UP001177021">
    <property type="component" value="Unassembled WGS sequence"/>
</dbReference>
<comment type="caution">
    <text evidence="1">The sequence shown here is derived from an EMBL/GenBank/DDBJ whole genome shotgun (WGS) entry which is preliminary data.</text>
</comment>
<protein>
    <submittedName>
        <fullName evidence="1">Uncharacterized protein</fullName>
    </submittedName>
</protein>
<proteinExistence type="predicted"/>
<organism evidence="1 2">
    <name type="scientific">Trifolium pratense</name>
    <name type="common">Red clover</name>
    <dbReference type="NCBI Taxonomy" id="57577"/>
    <lineage>
        <taxon>Eukaryota</taxon>
        <taxon>Viridiplantae</taxon>
        <taxon>Streptophyta</taxon>
        <taxon>Embryophyta</taxon>
        <taxon>Tracheophyta</taxon>
        <taxon>Spermatophyta</taxon>
        <taxon>Magnoliopsida</taxon>
        <taxon>eudicotyledons</taxon>
        <taxon>Gunneridae</taxon>
        <taxon>Pentapetalae</taxon>
        <taxon>rosids</taxon>
        <taxon>fabids</taxon>
        <taxon>Fabales</taxon>
        <taxon>Fabaceae</taxon>
        <taxon>Papilionoideae</taxon>
        <taxon>50 kb inversion clade</taxon>
        <taxon>NPAAA clade</taxon>
        <taxon>Hologalegina</taxon>
        <taxon>IRL clade</taxon>
        <taxon>Trifolieae</taxon>
        <taxon>Trifolium</taxon>
    </lineage>
</organism>
<evidence type="ECO:0000313" key="1">
    <source>
        <dbReference type="EMBL" id="CAJ2660039.1"/>
    </source>
</evidence>